<feature type="domain" description="HTH merR-type" evidence="1">
    <location>
        <begin position="9"/>
        <end position="63"/>
    </location>
</feature>
<dbReference type="GO" id="GO:0003677">
    <property type="term" value="F:DNA binding"/>
    <property type="evidence" value="ECO:0007669"/>
    <property type="project" value="InterPro"/>
</dbReference>
<dbReference type="STRING" id="490829.SAMN05421850_11113"/>
<reference evidence="2 3" key="1">
    <citation type="submission" date="2016-10" db="EMBL/GenBank/DDBJ databases">
        <authorList>
            <person name="de Groot N.N."/>
        </authorList>
    </citation>
    <scope>NUCLEOTIDE SEQUENCE [LARGE SCALE GENOMIC DNA]</scope>
    <source>
        <strain evidence="2 3">DSM 28010</strain>
    </source>
</reference>
<accession>A0A1G8SB48</accession>
<dbReference type="Proteomes" id="UP000199340">
    <property type="component" value="Unassembled WGS sequence"/>
</dbReference>
<dbReference type="InterPro" id="IPR000551">
    <property type="entry name" value="MerR-type_HTH_dom"/>
</dbReference>
<gene>
    <name evidence="2" type="ORF">SAMN05421850_11113</name>
</gene>
<keyword evidence="3" id="KW-1185">Reference proteome</keyword>
<dbReference type="Pfam" id="PF13411">
    <property type="entry name" value="MerR_1"/>
    <property type="match status" value="1"/>
</dbReference>
<sequence length="118" mass="13767">MRMDERRVVAEVHRLTLRELRLWVDEGWVRPAKKADGPVFDEIDLARIRLLCDLKKEMGLSSDAMPVVLGLIDRLNETRRHLRHLMNALEAQPAEVRQDIMATFRSLKHIEGTLEDDQ</sequence>
<dbReference type="SUPFAM" id="SSF46955">
    <property type="entry name" value="Putative DNA-binding domain"/>
    <property type="match status" value="1"/>
</dbReference>
<name>A0A1G8SB48_9RHOB</name>
<evidence type="ECO:0000313" key="3">
    <source>
        <dbReference type="Proteomes" id="UP000199340"/>
    </source>
</evidence>
<proteinExistence type="predicted"/>
<dbReference type="AlphaFoldDB" id="A0A1G8SB48"/>
<dbReference type="OrthoDB" id="9800876at2"/>
<dbReference type="EMBL" id="FNEB01000011">
    <property type="protein sequence ID" value="SDJ26452.1"/>
    <property type="molecule type" value="Genomic_DNA"/>
</dbReference>
<protein>
    <submittedName>
        <fullName evidence="2">Chaperone modulatory protein CbpM</fullName>
    </submittedName>
</protein>
<dbReference type="InterPro" id="IPR009061">
    <property type="entry name" value="DNA-bd_dom_put_sf"/>
</dbReference>
<dbReference type="GO" id="GO:0006355">
    <property type="term" value="P:regulation of DNA-templated transcription"/>
    <property type="evidence" value="ECO:0007669"/>
    <property type="project" value="InterPro"/>
</dbReference>
<evidence type="ECO:0000313" key="2">
    <source>
        <dbReference type="EMBL" id="SDJ26452.1"/>
    </source>
</evidence>
<evidence type="ECO:0000259" key="1">
    <source>
        <dbReference type="Pfam" id="PF13411"/>
    </source>
</evidence>
<dbReference type="Gene3D" id="1.10.1660.10">
    <property type="match status" value="1"/>
</dbReference>
<organism evidence="2 3">
    <name type="scientific">Lutimaribacter saemankumensis</name>
    <dbReference type="NCBI Taxonomy" id="490829"/>
    <lineage>
        <taxon>Bacteria</taxon>
        <taxon>Pseudomonadati</taxon>
        <taxon>Pseudomonadota</taxon>
        <taxon>Alphaproteobacteria</taxon>
        <taxon>Rhodobacterales</taxon>
        <taxon>Roseobacteraceae</taxon>
        <taxon>Lutimaribacter</taxon>
    </lineage>
</organism>